<protein>
    <submittedName>
        <fullName evidence="2">Uu.00g100850.m01.CDS01</fullName>
    </submittedName>
</protein>
<evidence type="ECO:0000313" key="3">
    <source>
        <dbReference type="Proteomes" id="UP001295740"/>
    </source>
</evidence>
<dbReference type="AlphaFoldDB" id="A0AAI8VE25"/>
<reference evidence="2" key="1">
    <citation type="submission" date="2023-10" db="EMBL/GenBank/DDBJ databases">
        <authorList>
            <person name="Hackl T."/>
        </authorList>
    </citation>
    <scope>NUCLEOTIDE SEQUENCE</scope>
</reference>
<gene>
    <name evidence="2" type="ORF">KHLLAP_LOCUS3159</name>
</gene>
<feature type="compositionally biased region" description="Polar residues" evidence="1">
    <location>
        <begin position="183"/>
        <end position="203"/>
    </location>
</feature>
<sequence>MEYRGQHSMKDLRASGALGWAHATESVGQYLQGIIPSVCRARIKGLHRHTSSEDKTDPKKVVTTSFYDRRNLHVATCHAHGDGTWKLFFSSHGHDELQKLGLSAPDEGRPEPKVTVKESVTSCGHITHHGEMITKPRGCLATVAINNDEAHRLSAQDSGTALRQPAANQKPQAKMQRDPQIIPANTNHEPPNQSSPTRKNPSVNHILKTPNKEPLPFARDAKTHLLDTEQLQLASDLAKPDLKGKEQRALFQRLKSMPPDYQEQILERSKVIKSRASTEAGTETDDNVNMGL</sequence>
<dbReference type="EMBL" id="CAUWAG010000004">
    <property type="protein sequence ID" value="CAJ2502691.1"/>
    <property type="molecule type" value="Genomic_DNA"/>
</dbReference>
<name>A0AAI8VE25_9PEZI</name>
<dbReference type="Proteomes" id="UP001295740">
    <property type="component" value="Unassembled WGS sequence"/>
</dbReference>
<organism evidence="2 3">
    <name type="scientific">Anthostomella pinea</name>
    <dbReference type="NCBI Taxonomy" id="933095"/>
    <lineage>
        <taxon>Eukaryota</taxon>
        <taxon>Fungi</taxon>
        <taxon>Dikarya</taxon>
        <taxon>Ascomycota</taxon>
        <taxon>Pezizomycotina</taxon>
        <taxon>Sordariomycetes</taxon>
        <taxon>Xylariomycetidae</taxon>
        <taxon>Xylariales</taxon>
        <taxon>Xylariaceae</taxon>
        <taxon>Anthostomella</taxon>
    </lineage>
</organism>
<comment type="caution">
    <text evidence="2">The sequence shown here is derived from an EMBL/GenBank/DDBJ whole genome shotgun (WGS) entry which is preliminary data.</text>
</comment>
<evidence type="ECO:0000256" key="1">
    <source>
        <dbReference type="SAM" id="MobiDB-lite"/>
    </source>
</evidence>
<feature type="compositionally biased region" description="Polar residues" evidence="1">
    <location>
        <begin position="155"/>
        <end position="171"/>
    </location>
</feature>
<accession>A0AAI8VE25</accession>
<evidence type="ECO:0000313" key="2">
    <source>
        <dbReference type="EMBL" id="CAJ2502691.1"/>
    </source>
</evidence>
<feature type="region of interest" description="Disordered" evidence="1">
    <location>
        <begin position="155"/>
        <end position="215"/>
    </location>
</feature>
<proteinExistence type="predicted"/>
<keyword evidence="3" id="KW-1185">Reference proteome</keyword>